<dbReference type="Proteomes" id="UP000179807">
    <property type="component" value="Unassembled WGS sequence"/>
</dbReference>
<dbReference type="GeneID" id="94828527"/>
<protein>
    <submittedName>
        <fullName evidence="1">Uncharacterized protein</fullName>
    </submittedName>
</protein>
<sequence length="260" mass="30295">MTFCGYMDPLNWSFRFYLLEAIEKVGFDEGWDAIIAHVNQLSLTLLKTEFKVNARQCHLFYLQMLAEFGDFRRFSDPLTLPSQEIKDRIRQMRRAELRHELIITNNQMRYNNHIIRHHGATPNKNEKFSTFWKRFPTEVKTESPGPSPNILAHIASAAKTYDWFKNLPDNGRGSVGLKDMTIDHIISRCVTGAVVEPIELMRDIFHLIVNLSLSGMSEKEKVSVNLMKMYFLDQLKPLLADDPRWEKVRPYVEGNAPDDY</sequence>
<dbReference type="RefSeq" id="XP_068354147.1">
    <property type="nucleotide sequence ID" value="XM_068493823.1"/>
</dbReference>
<accession>A0A1J4JPP8</accession>
<evidence type="ECO:0000313" key="2">
    <source>
        <dbReference type="Proteomes" id="UP000179807"/>
    </source>
</evidence>
<dbReference type="EMBL" id="MLAK01000927">
    <property type="protein sequence ID" value="OHT01011.1"/>
    <property type="molecule type" value="Genomic_DNA"/>
</dbReference>
<name>A0A1J4JPP8_9EUKA</name>
<proteinExistence type="predicted"/>
<dbReference type="VEuPathDB" id="TrichDB:TRFO_07677"/>
<gene>
    <name evidence="1" type="ORF">TRFO_07677</name>
</gene>
<evidence type="ECO:0000313" key="1">
    <source>
        <dbReference type="EMBL" id="OHT01011.1"/>
    </source>
</evidence>
<dbReference type="OrthoDB" id="10263774at2759"/>
<organism evidence="1 2">
    <name type="scientific">Tritrichomonas foetus</name>
    <dbReference type="NCBI Taxonomy" id="1144522"/>
    <lineage>
        <taxon>Eukaryota</taxon>
        <taxon>Metamonada</taxon>
        <taxon>Parabasalia</taxon>
        <taxon>Tritrichomonadida</taxon>
        <taxon>Tritrichomonadidae</taxon>
        <taxon>Tritrichomonas</taxon>
    </lineage>
</organism>
<reference evidence="1" key="1">
    <citation type="submission" date="2016-10" db="EMBL/GenBank/DDBJ databases">
        <authorList>
            <person name="Benchimol M."/>
            <person name="Almeida L.G."/>
            <person name="Vasconcelos A.T."/>
            <person name="Perreira-Neves A."/>
            <person name="Rosa I.A."/>
            <person name="Tasca T."/>
            <person name="Bogo M.R."/>
            <person name="de Souza W."/>
        </authorList>
    </citation>
    <scope>NUCLEOTIDE SEQUENCE [LARGE SCALE GENOMIC DNA]</scope>
    <source>
        <strain evidence="1">K</strain>
    </source>
</reference>
<dbReference type="AlphaFoldDB" id="A0A1J4JPP8"/>
<comment type="caution">
    <text evidence="1">The sequence shown here is derived from an EMBL/GenBank/DDBJ whole genome shotgun (WGS) entry which is preliminary data.</text>
</comment>
<keyword evidence="2" id="KW-1185">Reference proteome</keyword>